<evidence type="ECO:0000313" key="2">
    <source>
        <dbReference type="Proteomes" id="UP000076661"/>
    </source>
</evidence>
<dbReference type="AlphaFoldDB" id="A0A162CK78"/>
<comment type="caution">
    <text evidence="1">The sequence shown here is derived from an EMBL/GenBank/DDBJ whole genome shotgun (WGS) entry which is preliminary data.</text>
</comment>
<gene>
    <name evidence="1" type="ORF">N478_11770</name>
</gene>
<organism evidence="1 2">
    <name type="scientific">Pseudoalteromonas luteoviolacea S4060-1</name>
    <dbReference type="NCBI Taxonomy" id="1365257"/>
    <lineage>
        <taxon>Bacteria</taxon>
        <taxon>Pseudomonadati</taxon>
        <taxon>Pseudomonadota</taxon>
        <taxon>Gammaproteobacteria</taxon>
        <taxon>Alteromonadales</taxon>
        <taxon>Pseudoalteromonadaceae</taxon>
        <taxon>Pseudoalteromonas</taxon>
    </lineage>
</organism>
<evidence type="ECO:0000313" key="1">
    <source>
        <dbReference type="EMBL" id="KZN69304.1"/>
    </source>
</evidence>
<protein>
    <recommendedName>
        <fullName evidence="3">N-acetyltransferase domain-containing protein</fullName>
    </recommendedName>
</protein>
<dbReference type="PATRIC" id="fig|1365257.3.peg.754"/>
<sequence length="68" mass="7801">MVLQIYEQGANVVEGIILRTDRCIIRKALLSDARFIIQLLNQKSFIDNIGDKNVFDIPSANEYIQKSF</sequence>
<reference evidence="1 2" key="1">
    <citation type="submission" date="2013-07" db="EMBL/GenBank/DDBJ databases">
        <title>Comparative Genomic and Metabolomic Analysis of Twelve Strains of Pseudoalteromonas luteoviolacea.</title>
        <authorList>
            <person name="Vynne N.G."/>
            <person name="Mansson M."/>
            <person name="Gram L."/>
        </authorList>
    </citation>
    <scope>NUCLEOTIDE SEQUENCE [LARGE SCALE GENOMIC DNA]</scope>
    <source>
        <strain evidence="1 2">S4060-1</strain>
    </source>
</reference>
<evidence type="ECO:0008006" key="3">
    <source>
        <dbReference type="Google" id="ProtNLM"/>
    </source>
</evidence>
<name>A0A162CK78_9GAMM</name>
<proteinExistence type="predicted"/>
<dbReference type="Proteomes" id="UP000076661">
    <property type="component" value="Unassembled WGS sequence"/>
</dbReference>
<dbReference type="EMBL" id="AUXX01000005">
    <property type="protein sequence ID" value="KZN69304.1"/>
    <property type="molecule type" value="Genomic_DNA"/>
</dbReference>
<accession>A0A162CK78</accession>